<feature type="region of interest" description="Disordered" evidence="2">
    <location>
        <begin position="425"/>
        <end position="493"/>
    </location>
</feature>
<feature type="domain" description="PUM-HD" evidence="3">
    <location>
        <begin position="88"/>
        <end position="442"/>
    </location>
</feature>
<feature type="region of interest" description="Disordered" evidence="2">
    <location>
        <begin position="551"/>
        <end position="623"/>
    </location>
</feature>
<dbReference type="EMBL" id="AZIL01002132">
    <property type="protein sequence ID" value="EWM22638.1"/>
    <property type="molecule type" value="Genomic_DNA"/>
</dbReference>
<keyword evidence="5" id="KW-1185">Reference proteome</keyword>
<dbReference type="PANTHER" id="PTHR13389:SF0">
    <property type="entry name" value="PUMILIO HOMOLOG 3"/>
    <property type="match status" value="1"/>
</dbReference>
<evidence type="ECO:0000256" key="2">
    <source>
        <dbReference type="SAM" id="MobiDB-lite"/>
    </source>
</evidence>
<sequence>MQDTVPAHAKSTSRAPKGKYKSVHSKDVKKSDEKMQQGQQKRLRAGGNDSKLHGDGGGPANKKRHVKYERAKTRPAFDLVARAKAIWAIFRSKRLGKDEREKMSEELYSLIKGKLHQIAVKHDAARVVQAALKHGNRIQQEAYITELLEYLLEFSKVQYAHFIVLRLLDVTASLPVERKRVLRVFTGKVHTLATHAVGAKVLEGIFSIYPKQDTQALRAELYGRETTLLLGDTTGPQGRDLAAILRELPERRERVLSNVLAMIQKMLVKDLAVLPFVQELIWEYTCNAGPVLVRELVPTLLDYLLLLTGTRPGCKALAECAAYGTPKDRKKMLKALKGYVVPTLLHKDAYLLILRLADVIDDTVAFNKAVWQELLERNAVEESMLRLATHVKASKVLLCLLAPEKRSTFLMKDEVELLRPAFIPATEKKEEKEEQEGQEGGEELGEGGGAGAGEEGGVISPRQGSSLPSSPSFIPTSSVPAPNLVPTSKKDPGLRREELLAPLKAALLELGKQQARTLLLSAEGSFILYEVATRWRDPALLKAIAHAAASEGFQEQQLRSKEGEGDKEEEGDREAVDEVEEGEVMDEGGEDDEEEKADEVCGMGNKQGSGRLEAAGEDEPAGPTREHRIAYKTIKRLILFEVGPKPGKKPECPATPLEKLPTPLFSEALYEECTGRWMDWLASIRGGFLVEALVKVPAVGVRVMDELHPKENELRRLASSSLKGASAVLAMMGAQKVGMSPKRGEKSRTAEAQKVAKTAVSIISGKRTR</sequence>
<feature type="compositionally biased region" description="Gly residues" evidence="2">
    <location>
        <begin position="446"/>
        <end position="456"/>
    </location>
</feature>
<evidence type="ECO:0000313" key="4">
    <source>
        <dbReference type="EMBL" id="EWM22638.1"/>
    </source>
</evidence>
<dbReference type="InterPro" id="IPR001313">
    <property type="entry name" value="Pumilio_RNA-bd_rpt"/>
</dbReference>
<gene>
    <name evidence="4" type="ORF">Naga_100023g41</name>
</gene>
<dbReference type="GO" id="GO:0006417">
    <property type="term" value="P:regulation of translation"/>
    <property type="evidence" value="ECO:0007669"/>
    <property type="project" value="TreeGrafter"/>
</dbReference>
<comment type="caution">
    <text evidence="4">The sequence shown here is derived from an EMBL/GenBank/DDBJ whole genome shotgun (WGS) entry which is preliminary data.</text>
</comment>
<dbReference type="GO" id="GO:0005730">
    <property type="term" value="C:nucleolus"/>
    <property type="evidence" value="ECO:0007669"/>
    <property type="project" value="TreeGrafter"/>
</dbReference>
<evidence type="ECO:0000259" key="3">
    <source>
        <dbReference type="PROSITE" id="PS50303"/>
    </source>
</evidence>
<dbReference type="AlphaFoldDB" id="W7TGJ3"/>
<proteinExistence type="predicted"/>
<dbReference type="GO" id="GO:0003729">
    <property type="term" value="F:mRNA binding"/>
    <property type="evidence" value="ECO:0007669"/>
    <property type="project" value="TreeGrafter"/>
</dbReference>
<keyword evidence="1" id="KW-0677">Repeat</keyword>
<feature type="compositionally biased region" description="Basic and acidic residues" evidence="2">
    <location>
        <begin position="24"/>
        <end position="35"/>
    </location>
</feature>
<dbReference type="OrthoDB" id="497380at2759"/>
<name>W7TGJ3_9STRA</name>
<organism evidence="4 5">
    <name type="scientific">Nannochloropsis gaditana</name>
    <dbReference type="NCBI Taxonomy" id="72520"/>
    <lineage>
        <taxon>Eukaryota</taxon>
        <taxon>Sar</taxon>
        <taxon>Stramenopiles</taxon>
        <taxon>Ochrophyta</taxon>
        <taxon>Eustigmatophyceae</taxon>
        <taxon>Eustigmatales</taxon>
        <taxon>Monodopsidaceae</taxon>
        <taxon>Nannochloropsis</taxon>
    </lineage>
</organism>
<dbReference type="Gene3D" id="1.25.10.10">
    <property type="entry name" value="Leucine-rich Repeat Variant"/>
    <property type="match status" value="2"/>
</dbReference>
<dbReference type="SUPFAM" id="SSF48371">
    <property type="entry name" value="ARM repeat"/>
    <property type="match status" value="1"/>
</dbReference>
<dbReference type="InterPro" id="IPR016024">
    <property type="entry name" value="ARM-type_fold"/>
</dbReference>
<protein>
    <submittedName>
        <fullName evidence="4">Peptidase</fullName>
    </submittedName>
</protein>
<dbReference type="SMART" id="SM00025">
    <property type="entry name" value="Pumilio"/>
    <property type="match status" value="3"/>
</dbReference>
<feature type="compositionally biased region" description="Acidic residues" evidence="2">
    <location>
        <begin position="565"/>
        <end position="597"/>
    </location>
</feature>
<dbReference type="Proteomes" id="UP000019335">
    <property type="component" value="Unassembled WGS sequence"/>
</dbReference>
<dbReference type="InterPro" id="IPR011989">
    <property type="entry name" value="ARM-like"/>
</dbReference>
<accession>W7TGJ3</accession>
<evidence type="ECO:0000256" key="1">
    <source>
        <dbReference type="ARBA" id="ARBA00022737"/>
    </source>
</evidence>
<feature type="region of interest" description="Disordered" evidence="2">
    <location>
        <begin position="1"/>
        <end position="69"/>
    </location>
</feature>
<feature type="compositionally biased region" description="Acidic residues" evidence="2">
    <location>
        <begin position="433"/>
        <end position="445"/>
    </location>
</feature>
<reference evidence="4 5" key="1">
    <citation type="journal article" date="2014" name="Mol. Plant">
        <title>Chromosome Scale Genome Assembly and Transcriptome Profiling of Nannochloropsis gaditana in Nitrogen Depletion.</title>
        <authorList>
            <person name="Corteggiani Carpinelli E."/>
            <person name="Telatin A."/>
            <person name="Vitulo N."/>
            <person name="Forcato C."/>
            <person name="D'Angelo M."/>
            <person name="Schiavon R."/>
            <person name="Vezzi A."/>
            <person name="Giacometti G.M."/>
            <person name="Morosinotto T."/>
            <person name="Valle G."/>
        </authorList>
    </citation>
    <scope>NUCLEOTIDE SEQUENCE [LARGE SCALE GENOMIC DNA]</scope>
    <source>
        <strain evidence="4 5">B-31</strain>
    </source>
</reference>
<dbReference type="InterPro" id="IPR033133">
    <property type="entry name" value="PUM-HD"/>
</dbReference>
<dbReference type="PANTHER" id="PTHR13389">
    <property type="entry name" value="PUMILIO HOMOLOG 3"/>
    <property type="match status" value="1"/>
</dbReference>
<dbReference type="PROSITE" id="PS50303">
    <property type="entry name" value="PUM_HD"/>
    <property type="match status" value="1"/>
</dbReference>
<evidence type="ECO:0000313" key="5">
    <source>
        <dbReference type="Proteomes" id="UP000019335"/>
    </source>
</evidence>
<dbReference type="InterPro" id="IPR040059">
    <property type="entry name" value="PUM3"/>
</dbReference>
<feature type="compositionally biased region" description="Polar residues" evidence="2">
    <location>
        <begin position="462"/>
        <end position="480"/>
    </location>
</feature>